<organism evidence="2 3">
    <name type="scientific">Rhynchosporium graminicola</name>
    <dbReference type="NCBI Taxonomy" id="2792576"/>
    <lineage>
        <taxon>Eukaryota</taxon>
        <taxon>Fungi</taxon>
        <taxon>Dikarya</taxon>
        <taxon>Ascomycota</taxon>
        <taxon>Pezizomycotina</taxon>
        <taxon>Leotiomycetes</taxon>
        <taxon>Helotiales</taxon>
        <taxon>Ploettnerulaceae</taxon>
        <taxon>Rhynchosporium</taxon>
    </lineage>
</organism>
<gene>
    <name evidence="2" type="ORF">RCO7_06986</name>
</gene>
<feature type="compositionally biased region" description="Polar residues" evidence="1">
    <location>
        <begin position="329"/>
        <end position="358"/>
    </location>
</feature>
<dbReference type="EMBL" id="FJUW01000004">
    <property type="protein sequence ID" value="CZS91629.1"/>
    <property type="molecule type" value="Genomic_DNA"/>
</dbReference>
<reference evidence="3" key="1">
    <citation type="submission" date="2016-03" db="EMBL/GenBank/DDBJ databases">
        <authorList>
            <person name="Ploux O."/>
        </authorList>
    </citation>
    <scope>NUCLEOTIDE SEQUENCE [LARGE SCALE GENOMIC DNA]</scope>
    <source>
        <strain evidence="3">UK7</strain>
    </source>
</reference>
<accession>A0A1E1K0N5</accession>
<protein>
    <submittedName>
        <fullName evidence="2">Uncharacterized protein</fullName>
    </submittedName>
</protein>
<dbReference type="AlphaFoldDB" id="A0A1E1K0N5"/>
<evidence type="ECO:0000256" key="1">
    <source>
        <dbReference type="SAM" id="MobiDB-lite"/>
    </source>
</evidence>
<comment type="caution">
    <text evidence="2">The sequence shown here is derived from an EMBL/GenBank/DDBJ whole genome shotgun (WGS) entry which is preliminary data.</text>
</comment>
<evidence type="ECO:0000313" key="2">
    <source>
        <dbReference type="EMBL" id="CZS91629.1"/>
    </source>
</evidence>
<keyword evidence="3" id="KW-1185">Reference proteome</keyword>
<feature type="region of interest" description="Disordered" evidence="1">
    <location>
        <begin position="307"/>
        <end position="369"/>
    </location>
</feature>
<feature type="compositionally biased region" description="Basic and acidic residues" evidence="1">
    <location>
        <begin position="359"/>
        <end position="369"/>
    </location>
</feature>
<proteinExistence type="predicted"/>
<dbReference type="Proteomes" id="UP000178129">
    <property type="component" value="Unassembled WGS sequence"/>
</dbReference>
<dbReference type="InParanoid" id="A0A1E1K0N5"/>
<evidence type="ECO:0000313" key="3">
    <source>
        <dbReference type="Proteomes" id="UP000178129"/>
    </source>
</evidence>
<name>A0A1E1K0N5_9HELO</name>
<sequence length="450" mass="51612">MSSTSGNNTQVDAETLERWKTLFGYDDQQAKDAVLLHRKDPFVHVSDEDWAWVRQGHERAGFDREAYEHLHMMKTLVSRYHRKVKARNLRMYEHVGDYARISLEGYFTLDILTQMLGEEEIGTVDSAEKWCYINDDQANRRKMSSWVDSVTEALARSKSSYNEVWKAIIKEASDTSLSRAGFHAGPRPQNSDIHVNFLKLDYAQPEVFLEQAGGYLTLARSPTNLHQLRKEFSIADLERSRPSRPRRTLPISQLPASAMNPVMPPRNLIGMRRFLRDYRTYPDLRLPKFGNAPRLLTVSEKVVTAQPRRCTVRNTTNSHVARPHPVNMPPSTSGTQQQSKPPDSTQSKPPDSTESSTTYEDRRRRQEQLRKRRTVLHQDLAEKILSRGKANCMKAFHRFQAPRTASDMIVRQLVLAKHLAASSTIAMTDFNIASDASETWSQFMRPSVQV</sequence>